<dbReference type="Proteomes" id="UP001594351">
    <property type="component" value="Unassembled WGS sequence"/>
</dbReference>
<dbReference type="SUPFAM" id="SSF53383">
    <property type="entry name" value="PLP-dependent transferases"/>
    <property type="match status" value="1"/>
</dbReference>
<name>A0ABV6YVB7_UNCC1</name>
<dbReference type="EMBL" id="JBHPBY010000078">
    <property type="protein sequence ID" value="MFC1850136.1"/>
    <property type="molecule type" value="Genomic_DNA"/>
</dbReference>
<dbReference type="CDD" id="cd00610">
    <property type="entry name" value="OAT_like"/>
    <property type="match status" value="1"/>
</dbReference>
<comment type="subcellular location">
    <subcellularLocation>
        <location evidence="7">Cytoplasm</location>
    </subcellularLocation>
</comment>
<keyword evidence="9" id="KW-1185">Reference proteome</keyword>
<evidence type="ECO:0000256" key="5">
    <source>
        <dbReference type="ARBA" id="ARBA00023235"/>
    </source>
</evidence>
<keyword evidence="7" id="KW-0963">Cytoplasm</keyword>
<evidence type="ECO:0000256" key="6">
    <source>
        <dbReference type="ARBA" id="ARBA00023244"/>
    </source>
</evidence>
<protein>
    <recommendedName>
        <fullName evidence="7">Glutamate-1-semialdehyde 2,1-aminomutase</fullName>
        <shortName evidence="7">GSA</shortName>
        <ecNumber evidence="7">5.4.3.8</ecNumber>
    </recommendedName>
    <alternativeName>
        <fullName evidence="7">Glutamate-1-semialdehyde aminotransferase</fullName>
        <shortName evidence="7">GSA-AT</shortName>
    </alternativeName>
</protein>
<dbReference type="PANTHER" id="PTHR43713:SF3">
    <property type="entry name" value="GLUTAMATE-1-SEMIALDEHYDE 2,1-AMINOMUTASE 1, CHLOROPLASTIC-RELATED"/>
    <property type="match status" value="1"/>
</dbReference>
<evidence type="ECO:0000256" key="4">
    <source>
        <dbReference type="ARBA" id="ARBA00022898"/>
    </source>
</evidence>
<dbReference type="InterPro" id="IPR015424">
    <property type="entry name" value="PyrdxlP-dep_Trfase"/>
</dbReference>
<dbReference type="InterPro" id="IPR015421">
    <property type="entry name" value="PyrdxlP-dep_Trfase_major"/>
</dbReference>
<organism evidence="8 9">
    <name type="scientific">candidate division CSSED10-310 bacterium</name>
    <dbReference type="NCBI Taxonomy" id="2855610"/>
    <lineage>
        <taxon>Bacteria</taxon>
        <taxon>Bacteria division CSSED10-310</taxon>
    </lineage>
</organism>
<dbReference type="InterPro" id="IPR049704">
    <property type="entry name" value="Aminotrans_3_PPA_site"/>
</dbReference>
<gene>
    <name evidence="7 8" type="primary">hemL</name>
    <name evidence="8" type="ORF">ACFL27_08095</name>
</gene>
<dbReference type="InterPro" id="IPR004639">
    <property type="entry name" value="4pyrrol_synth_GluAld_NH2Trfase"/>
</dbReference>
<reference evidence="8 9" key="1">
    <citation type="submission" date="2024-09" db="EMBL/GenBank/DDBJ databases">
        <title>Laminarin stimulates single cell rates of sulfate reduction while oxygen inhibits transcriptomic activity in coastal marine sediment.</title>
        <authorList>
            <person name="Lindsay M."/>
            <person name="Orcutt B."/>
            <person name="Emerson D."/>
            <person name="Stepanauskas R."/>
            <person name="D'Angelo T."/>
        </authorList>
    </citation>
    <scope>NUCLEOTIDE SEQUENCE [LARGE SCALE GENOMIC DNA]</scope>
    <source>
        <strain evidence="8">SAG AM-311-K15</strain>
    </source>
</reference>
<dbReference type="Gene3D" id="3.90.1150.10">
    <property type="entry name" value="Aspartate Aminotransferase, domain 1"/>
    <property type="match status" value="1"/>
</dbReference>
<dbReference type="Pfam" id="PF00202">
    <property type="entry name" value="Aminotran_3"/>
    <property type="match status" value="1"/>
</dbReference>
<comment type="cofactor">
    <cofactor evidence="1 7">
        <name>pyridoxal 5'-phosphate</name>
        <dbReference type="ChEBI" id="CHEBI:597326"/>
    </cofactor>
</comment>
<dbReference type="HAMAP" id="MF_00375">
    <property type="entry name" value="HemL_aminotrans_3"/>
    <property type="match status" value="1"/>
</dbReference>
<evidence type="ECO:0000256" key="3">
    <source>
        <dbReference type="ARBA" id="ARBA00008981"/>
    </source>
</evidence>
<feature type="modified residue" description="N6-(pyridoxal phosphate)lysine" evidence="7">
    <location>
        <position position="265"/>
    </location>
</feature>
<dbReference type="InterPro" id="IPR005814">
    <property type="entry name" value="Aminotrans_3"/>
</dbReference>
<comment type="catalytic activity">
    <reaction evidence="7">
        <text>(S)-4-amino-5-oxopentanoate = 5-aminolevulinate</text>
        <dbReference type="Rhea" id="RHEA:14265"/>
        <dbReference type="ChEBI" id="CHEBI:57501"/>
        <dbReference type="ChEBI" id="CHEBI:356416"/>
        <dbReference type="EC" id="5.4.3.8"/>
    </reaction>
</comment>
<evidence type="ECO:0000256" key="2">
    <source>
        <dbReference type="ARBA" id="ARBA00004819"/>
    </source>
</evidence>
<comment type="similarity">
    <text evidence="3 7">Belongs to the class-III pyridoxal-phosphate-dependent aminotransferase family. HemL subfamily.</text>
</comment>
<sequence>MTNNTELFTKAKQLMPGGVSSPVRAFKSVGGTPRFIKSGQGSAIYDEEGHRYIDFIGSWGPLILGHAHPKIVKAIQETAARGTSFGAPTAKETMLAQDIVDFVPSIEKVRFVNSGTEATMSALRLARGFTGRKEIVKFAGCYHGHSDGLLIKAGSGATTLGVPDSAGVPAEITQLTVPAVFNDPEGLETIFKQRGESIAAVIIEPVAGNMGVIPPAPGFLEKTRDLCSHYGSLLIFDEVMSGFRVDRGGAQELYGVTPDLTCLGKIIGGGLPVGAYGGKNEIMEFVAPAGPVYQAGTLSGNPLAITAGHETLKIINTPGFYEKLEQKILLFDQALLPEIKKHKWKLCFQRVGSMATLFFRAGPVNTYTDALQADTTLFKKFHQYLLKEGIYFPPSQFEAFFISAAHTTAEIEKTIEILLDYCYKNY</sequence>
<dbReference type="NCBIfam" id="NF000818">
    <property type="entry name" value="PRK00062.1"/>
    <property type="match status" value="1"/>
</dbReference>
<proteinExistence type="inferred from homology"/>
<comment type="pathway">
    <text evidence="2">Porphyrin-containing compound metabolism; protoporphyrin-IX biosynthesis; 5-aminolevulinate from L-glutamyl-tRNA(Glu): step 2/2.</text>
</comment>
<evidence type="ECO:0000256" key="7">
    <source>
        <dbReference type="HAMAP-Rule" id="MF_00375"/>
    </source>
</evidence>
<comment type="caution">
    <text evidence="8">The sequence shown here is derived from an EMBL/GenBank/DDBJ whole genome shotgun (WGS) entry which is preliminary data.</text>
</comment>
<comment type="subunit">
    <text evidence="7">Homodimer.</text>
</comment>
<accession>A0ABV6YVB7</accession>
<keyword evidence="6 7" id="KW-0627">Porphyrin biosynthesis</keyword>
<dbReference type="PROSITE" id="PS00600">
    <property type="entry name" value="AA_TRANSFER_CLASS_3"/>
    <property type="match status" value="1"/>
</dbReference>
<dbReference type="InterPro" id="IPR015422">
    <property type="entry name" value="PyrdxlP-dep_Trfase_small"/>
</dbReference>
<keyword evidence="5 7" id="KW-0413">Isomerase</keyword>
<evidence type="ECO:0000313" key="9">
    <source>
        <dbReference type="Proteomes" id="UP001594351"/>
    </source>
</evidence>
<evidence type="ECO:0000313" key="8">
    <source>
        <dbReference type="EMBL" id="MFC1850136.1"/>
    </source>
</evidence>
<dbReference type="GO" id="GO:0042286">
    <property type="term" value="F:glutamate-1-semialdehyde 2,1-aminomutase activity"/>
    <property type="evidence" value="ECO:0007669"/>
    <property type="project" value="UniProtKB-EC"/>
</dbReference>
<dbReference type="PANTHER" id="PTHR43713">
    <property type="entry name" value="GLUTAMATE-1-SEMIALDEHYDE 2,1-AMINOMUTASE"/>
    <property type="match status" value="1"/>
</dbReference>
<dbReference type="NCBIfam" id="TIGR00713">
    <property type="entry name" value="hemL"/>
    <property type="match status" value="1"/>
</dbReference>
<keyword evidence="4 7" id="KW-0663">Pyridoxal phosphate</keyword>
<dbReference type="Gene3D" id="3.40.640.10">
    <property type="entry name" value="Type I PLP-dependent aspartate aminotransferase-like (Major domain)"/>
    <property type="match status" value="1"/>
</dbReference>
<evidence type="ECO:0000256" key="1">
    <source>
        <dbReference type="ARBA" id="ARBA00001933"/>
    </source>
</evidence>
<dbReference type="EC" id="5.4.3.8" evidence="7"/>